<dbReference type="SUPFAM" id="SSF51735">
    <property type="entry name" value="NAD(P)-binding Rossmann-fold domains"/>
    <property type="match status" value="1"/>
</dbReference>
<dbReference type="InterPro" id="IPR016040">
    <property type="entry name" value="NAD(P)-bd_dom"/>
</dbReference>
<dbReference type="AlphaFoldDB" id="A0A846U2Y3"/>
<dbReference type="InterPro" id="IPR036291">
    <property type="entry name" value="NAD(P)-bd_dom_sf"/>
</dbReference>
<dbReference type="EMBL" id="JAAVUN010000065">
    <property type="protein sequence ID" value="NKE10805.1"/>
    <property type="molecule type" value="Genomic_DNA"/>
</dbReference>
<gene>
    <name evidence="2" type="ORF">GTW58_12930</name>
</gene>
<organism evidence="2 3">
    <name type="scientific">Kocuria subflava</name>
    <dbReference type="NCBI Taxonomy" id="1736139"/>
    <lineage>
        <taxon>Bacteria</taxon>
        <taxon>Bacillati</taxon>
        <taxon>Actinomycetota</taxon>
        <taxon>Actinomycetes</taxon>
        <taxon>Micrococcales</taxon>
        <taxon>Micrococcaceae</taxon>
        <taxon>Kocuria</taxon>
    </lineage>
</organism>
<comment type="caution">
    <text evidence="2">The sequence shown here is derived from an EMBL/GenBank/DDBJ whole genome shotgun (WGS) entry which is preliminary data.</text>
</comment>
<dbReference type="Pfam" id="PF13460">
    <property type="entry name" value="NAD_binding_10"/>
    <property type="match status" value="1"/>
</dbReference>
<accession>A0A846U2Y3</accession>
<dbReference type="Gene3D" id="3.40.50.720">
    <property type="entry name" value="NAD(P)-binding Rossmann-like Domain"/>
    <property type="match status" value="1"/>
</dbReference>
<dbReference type="PANTHER" id="PTHR48079">
    <property type="entry name" value="PROTEIN YEEZ"/>
    <property type="match status" value="1"/>
</dbReference>
<dbReference type="PANTHER" id="PTHR48079:SF6">
    <property type="entry name" value="NAD(P)-BINDING DOMAIN-CONTAINING PROTEIN-RELATED"/>
    <property type="match status" value="1"/>
</dbReference>
<feature type="domain" description="NAD(P)-binding" evidence="1">
    <location>
        <begin position="11"/>
        <end position="196"/>
    </location>
</feature>
<dbReference type="Proteomes" id="UP000521379">
    <property type="component" value="Unassembled WGS sequence"/>
</dbReference>
<protein>
    <submittedName>
        <fullName evidence="2">NAD(P)H-binding protein</fullName>
    </submittedName>
</protein>
<dbReference type="GO" id="GO:0005737">
    <property type="term" value="C:cytoplasm"/>
    <property type="evidence" value="ECO:0007669"/>
    <property type="project" value="TreeGrafter"/>
</dbReference>
<evidence type="ECO:0000259" key="1">
    <source>
        <dbReference type="Pfam" id="PF13460"/>
    </source>
</evidence>
<sequence>MTQHVLLAGCGDVGMALGERLSQQGWAASGIRRSVDKLPENITPIPMDLTNPGDQDLPKADAVVITLTADGRDVEDYRHTYLGALKGLHQALQASGIPPRVVLVSSTGVLGNSDGTLTEDAEPHPTRDTAKVLLEAEHLAQQLFPGVIIVRPAGIYGPGRTSLINRVRQGSPMDHARITNRIHRDDLVSVLHEVLEAEQPPSLLHAVDTEPARMGDVAAYIAGKLNVPVPPDKPGGSAGKRLDSSRMQEFVSALRFPTYREGYDSLLS</sequence>
<dbReference type="RefSeq" id="WP_119933835.1">
    <property type="nucleotide sequence ID" value="NZ_JAAVUN010000065.1"/>
</dbReference>
<name>A0A846U2Y3_9MICC</name>
<dbReference type="GO" id="GO:0004029">
    <property type="term" value="F:aldehyde dehydrogenase (NAD+) activity"/>
    <property type="evidence" value="ECO:0007669"/>
    <property type="project" value="TreeGrafter"/>
</dbReference>
<dbReference type="InterPro" id="IPR051783">
    <property type="entry name" value="NAD(P)-dependent_oxidoreduct"/>
</dbReference>
<reference evidence="2 3" key="1">
    <citation type="submission" date="2020-02" db="EMBL/GenBank/DDBJ databases">
        <authorList>
            <person name="Sun Q."/>
        </authorList>
    </citation>
    <scope>NUCLEOTIDE SEQUENCE [LARGE SCALE GENOMIC DNA]</scope>
    <source>
        <strain evidence="2 3">YIM 13062</strain>
    </source>
</reference>
<keyword evidence="3" id="KW-1185">Reference proteome</keyword>
<evidence type="ECO:0000313" key="2">
    <source>
        <dbReference type="EMBL" id="NKE10805.1"/>
    </source>
</evidence>
<proteinExistence type="predicted"/>
<evidence type="ECO:0000313" key="3">
    <source>
        <dbReference type="Proteomes" id="UP000521379"/>
    </source>
</evidence>